<reference evidence="6" key="2">
    <citation type="submission" date="2020-09" db="EMBL/GenBank/DDBJ databases">
        <authorList>
            <person name="Sun Q."/>
            <person name="Kim S."/>
        </authorList>
    </citation>
    <scope>NUCLEOTIDE SEQUENCE</scope>
    <source>
        <strain evidence="6">KCTC 42731</strain>
    </source>
</reference>
<feature type="region of interest" description="Disordered" evidence="4">
    <location>
        <begin position="96"/>
        <end position="115"/>
    </location>
</feature>
<comment type="caution">
    <text evidence="6">The sequence shown here is derived from an EMBL/GenBank/DDBJ whole genome shotgun (WGS) entry which is preliminary data.</text>
</comment>
<accession>A0A919BDD8</accession>
<evidence type="ECO:0000256" key="2">
    <source>
        <dbReference type="ARBA" id="ARBA00023125"/>
    </source>
</evidence>
<comment type="similarity">
    <text evidence="1">Belongs to the TolB family.</text>
</comment>
<dbReference type="PANTHER" id="PTHR36842:SF1">
    <property type="entry name" value="PROTEIN TOLB"/>
    <property type="match status" value="1"/>
</dbReference>
<dbReference type="AlphaFoldDB" id="A0A919BDD8"/>
<keyword evidence="7" id="KW-1185">Reference proteome</keyword>
<evidence type="ECO:0000256" key="1">
    <source>
        <dbReference type="ARBA" id="ARBA00009820"/>
    </source>
</evidence>
<dbReference type="Proteomes" id="UP000623842">
    <property type="component" value="Unassembled WGS sequence"/>
</dbReference>
<dbReference type="GO" id="GO:0003677">
    <property type="term" value="F:DNA binding"/>
    <property type="evidence" value="ECO:0007669"/>
    <property type="project" value="UniProtKB-UniRule"/>
</dbReference>
<organism evidence="6 7">
    <name type="scientific">Thalassotalea marina</name>
    <dbReference type="NCBI Taxonomy" id="1673741"/>
    <lineage>
        <taxon>Bacteria</taxon>
        <taxon>Pseudomonadati</taxon>
        <taxon>Pseudomonadota</taxon>
        <taxon>Gammaproteobacteria</taxon>
        <taxon>Alteromonadales</taxon>
        <taxon>Colwelliaceae</taxon>
        <taxon>Thalassotalea</taxon>
    </lineage>
</organism>
<dbReference type="InterPro" id="IPR011042">
    <property type="entry name" value="6-blade_b-propeller_TolB-like"/>
</dbReference>
<keyword evidence="2 3" id="KW-0238">DNA-binding</keyword>
<feature type="DNA-binding region" description="OmpR/PhoB-type" evidence="3">
    <location>
        <begin position="1"/>
        <end position="66"/>
    </location>
</feature>
<reference evidence="6" key="1">
    <citation type="journal article" date="2014" name="Int. J. Syst. Evol. Microbiol.">
        <title>Complete genome sequence of Corynebacterium casei LMG S-19264T (=DSM 44701T), isolated from a smear-ripened cheese.</title>
        <authorList>
            <consortium name="US DOE Joint Genome Institute (JGI-PGF)"/>
            <person name="Walter F."/>
            <person name="Albersmeier A."/>
            <person name="Kalinowski J."/>
            <person name="Ruckert C."/>
        </authorList>
    </citation>
    <scope>NUCLEOTIDE SEQUENCE</scope>
    <source>
        <strain evidence="6">KCTC 42731</strain>
    </source>
</reference>
<evidence type="ECO:0000256" key="3">
    <source>
        <dbReference type="PROSITE-ProRule" id="PRU01091"/>
    </source>
</evidence>
<dbReference type="GO" id="GO:0006355">
    <property type="term" value="P:regulation of DNA-templated transcription"/>
    <property type="evidence" value="ECO:0007669"/>
    <property type="project" value="InterPro"/>
</dbReference>
<sequence length="687" mass="78794">MLEVFVLKPRTLITRDELIEQVWQQGYVDDNAINRAISELRKTLKQHCNVTDLLKTHYKKGYSLQVDVEHFDVPSEPVDDNKADYSVNENHNVGLYQTDNQNQPSLENDSYSSEIPTNAKANQSFDQFKIPLFVLMLCIGLAFTILQFQSNELPENTDETVAIQTKAITWLKGQTVYPTMQRNGDLLAFGYREKATDNWQLIIKNLKNDTRSLINEQKTDFFPLSWHNQTLLYQKTSGEISEIWSLEYEEEVVNHKKLVSLPRIKYSSAAFSLDKSELFFIQENSLREPSLVKAVSLKSGEDYSLSTPRPGSAGDYFLRRSPDGSKLAVLRTDNWKKSQIYIIDLVSESTRRIYESETMLYSVVWQSDNNSLLFMKSPGALYKIDTSTQAIKKQKLSFNKPIEYLALYKENELLVTSDSMFYQDIFYKSSCQYGPNNKVKSDKAVVNSSYSDFFPTFKKQLAFVSNRTGSNQIWLRKENEQETLVSNFENVGKLSFLSWSNDGQNILGMAGNKIFILNLKSKHVKYLMLDGEIISSPTWSTDGRYVYYAKTHNSKWNIWQYDLTNDLSQQLSFTGGVSPKVFDQRGLVFLSESGSKLKIIDSNNEEKILLDKLNIIDTTAWTIADNNLFFSLRGKIVALDIETRERTECHSLIGFANHFSADNSGGFFYTLMADNQTNILSIQLPEM</sequence>
<dbReference type="PANTHER" id="PTHR36842">
    <property type="entry name" value="PROTEIN TOLB HOMOLOG"/>
    <property type="match status" value="1"/>
</dbReference>
<protein>
    <submittedName>
        <fullName evidence="6">Transcriptional regulator</fullName>
    </submittedName>
</protein>
<dbReference type="CDD" id="cd00383">
    <property type="entry name" value="trans_reg_C"/>
    <property type="match status" value="1"/>
</dbReference>
<dbReference type="SUPFAM" id="SSF46894">
    <property type="entry name" value="C-terminal effector domain of the bipartite response regulators"/>
    <property type="match status" value="1"/>
</dbReference>
<evidence type="ECO:0000259" key="5">
    <source>
        <dbReference type="PROSITE" id="PS51755"/>
    </source>
</evidence>
<name>A0A919BDD8_9GAMM</name>
<evidence type="ECO:0000313" key="7">
    <source>
        <dbReference type="Proteomes" id="UP000623842"/>
    </source>
</evidence>
<dbReference type="EMBL" id="BNCK01000002">
    <property type="protein sequence ID" value="GHF84794.1"/>
    <property type="molecule type" value="Genomic_DNA"/>
</dbReference>
<proteinExistence type="inferred from homology"/>
<dbReference type="SMART" id="SM00862">
    <property type="entry name" value="Trans_reg_C"/>
    <property type="match status" value="1"/>
</dbReference>
<feature type="domain" description="OmpR/PhoB-type" evidence="5">
    <location>
        <begin position="1"/>
        <end position="66"/>
    </location>
</feature>
<dbReference type="InterPro" id="IPR011659">
    <property type="entry name" value="WD40"/>
</dbReference>
<dbReference type="InterPro" id="IPR001867">
    <property type="entry name" value="OmpR/PhoB-type_DNA-bd"/>
</dbReference>
<dbReference type="InterPro" id="IPR036388">
    <property type="entry name" value="WH-like_DNA-bd_sf"/>
</dbReference>
<evidence type="ECO:0000313" key="6">
    <source>
        <dbReference type="EMBL" id="GHF84794.1"/>
    </source>
</evidence>
<dbReference type="Gene3D" id="1.10.10.10">
    <property type="entry name" value="Winged helix-like DNA-binding domain superfamily/Winged helix DNA-binding domain"/>
    <property type="match status" value="1"/>
</dbReference>
<dbReference type="PROSITE" id="PS51755">
    <property type="entry name" value="OMPR_PHOB"/>
    <property type="match status" value="1"/>
</dbReference>
<dbReference type="Pfam" id="PF07676">
    <property type="entry name" value="PD40"/>
    <property type="match status" value="1"/>
</dbReference>
<dbReference type="InterPro" id="IPR011044">
    <property type="entry name" value="Quino_amine_DH_bsu"/>
</dbReference>
<evidence type="ECO:0000256" key="4">
    <source>
        <dbReference type="SAM" id="MobiDB-lite"/>
    </source>
</evidence>
<dbReference type="SUPFAM" id="SSF50969">
    <property type="entry name" value="YVTN repeat-like/Quinoprotein amine dehydrogenase"/>
    <property type="match status" value="1"/>
</dbReference>
<dbReference type="InterPro" id="IPR016032">
    <property type="entry name" value="Sig_transdc_resp-reg_C-effctor"/>
</dbReference>
<dbReference type="GO" id="GO:0000160">
    <property type="term" value="P:phosphorelay signal transduction system"/>
    <property type="evidence" value="ECO:0007669"/>
    <property type="project" value="InterPro"/>
</dbReference>
<dbReference type="Gene3D" id="2.120.10.30">
    <property type="entry name" value="TolB, C-terminal domain"/>
    <property type="match status" value="2"/>
</dbReference>
<dbReference type="Pfam" id="PF00486">
    <property type="entry name" value="Trans_reg_C"/>
    <property type="match status" value="1"/>
</dbReference>
<gene>
    <name evidence="6" type="ORF">GCM10017161_10340</name>
</gene>